<dbReference type="AlphaFoldDB" id="A0A016WZH6"/>
<organism evidence="1 2">
    <name type="scientific">Ancylostoma ceylanicum</name>
    <dbReference type="NCBI Taxonomy" id="53326"/>
    <lineage>
        <taxon>Eukaryota</taxon>
        <taxon>Metazoa</taxon>
        <taxon>Ecdysozoa</taxon>
        <taxon>Nematoda</taxon>
        <taxon>Chromadorea</taxon>
        <taxon>Rhabditida</taxon>
        <taxon>Rhabditina</taxon>
        <taxon>Rhabditomorpha</taxon>
        <taxon>Strongyloidea</taxon>
        <taxon>Ancylostomatidae</taxon>
        <taxon>Ancylostomatinae</taxon>
        <taxon>Ancylostoma</taxon>
    </lineage>
</organism>
<dbReference type="Proteomes" id="UP000024635">
    <property type="component" value="Unassembled WGS sequence"/>
</dbReference>
<dbReference type="InterPro" id="IPR035274">
    <property type="entry name" value="DUF5352"/>
</dbReference>
<name>A0A016WZH6_9BILA</name>
<dbReference type="STRING" id="53326.A0A016WZH6"/>
<gene>
    <name evidence="1" type="primary">Acey_s0435.g1421</name>
    <name evidence="1" type="ORF">Y032_0435g1421</name>
</gene>
<keyword evidence="2" id="KW-1185">Reference proteome</keyword>
<comment type="caution">
    <text evidence="1">The sequence shown here is derived from an EMBL/GenBank/DDBJ whole genome shotgun (WGS) entry which is preliminary data.</text>
</comment>
<dbReference type="OrthoDB" id="5791936at2759"/>
<sequence>MRDAPRIRLHLIIVVALNAYVPCKVTCGGHPMNQMKEIIAFAVFVTAVAANICTGGTGNWSTALALGVTDFAHGGVPLNNGVNCFDGCLATGVADQSFKVALMNSSAAYKEREFSKKADRLAQLRKMRDDDDDTNADTCIDPQLRADIRDALGSLEELSCKGIVDTLVSNLNRPGWAINCVDFDEFGYDAFFQDMNFCAYLVYSSSDVFDIRLGMIDYT</sequence>
<evidence type="ECO:0000313" key="1">
    <source>
        <dbReference type="EMBL" id="EYC45234.1"/>
    </source>
</evidence>
<protein>
    <submittedName>
        <fullName evidence="1">Uncharacterized protein</fullName>
    </submittedName>
</protein>
<dbReference type="EMBL" id="JARK01000035">
    <property type="protein sequence ID" value="EYC45234.1"/>
    <property type="molecule type" value="Genomic_DNA"/>
</dbReference>
<reference evidence="2" key="1">
    <citation type="journal article" date="2015" name="Nat. Genet.">
        <title>The genome and transcriptome of the zoonotic hookworm Ancylostoma ceylanicum identify infection-specific gene families.</title>
        <authorList>
            <person name="Schwarz E.M."/>
            <person name="Hu Y."/>
            <person name="Antoshechkin I."/>
            <person name="Miller M.M."/>
            <person name="Sternberg P.W."/>
            <person name="Aroian R.V."/>
        </authorList>
    </citation>
    <scope>NUCLEOTIDE SEQUENCE</scope>
    <source>
        <strain evidence="2">HY135</strain>
    </source>
</reference>
<accession>A0A016WZH6</accession>
<evidence type="ECO:0000313" key="2">
    <source>
        <dbReference type="Proteomes" id="UP000024635"/>
    </source>
</evidence>
<proteinExistence type="predicted"/>
<dbReference type="Pfam" id="PF17303">
    <property type="entry name" value="DUF5352"/>
    <property type="match status" value="1"/>
</dbReference>